<comment type="caution">
    <text evidence="1">The sequence shown here is derived from an EMBL/GenBank/DDBJ whole genome shotgun (WGS) entry which is preliminary data.</text>
</comment>
<gene>
    <name evidence="1" type="ORF">AAJ76_5900024641</name>
</gene>
<evidence type="ECO:0000313" key="2">
    <source>
        <dbReference type="Proteomes" id="UP000034350"/>
    </source>
</evidence>
<dbReference type="GeneID" id="36320990"/>
<dbReference type="VEuPathDB" id="MicrosporidiaDB:G9O61_00g013650"/>
<dbReference type="VEuPathDB" id="MicrosporidiaDB:NCER_102304"/>
<keyword evidence="2" id="KW-1185">Reference proteome</keyword>
<dbReference type="RefSeq" id="XP_024330321.1">
    <property type="nucleotide sequence ID" value="XM_024476042.1"/>
</dbReference>
<dbReference type="EMBL" id="JPQZ01000059">
    <property type="protein sequence ID" value="KKO74579.1"/>
    <property type="molecule type" value="Genomic_DNA"/>
</dbReference>
<dbReference type="Proteomes" id="UP000034350">
    <property type="component" value="Unassembled WGS sequence"/>
</dbReference>
<dbReference type="OrthoDB" id="2186070at2759"/>
<reference evidence="1 2" key="1">
    <citation type="journal article" date="2015" name="Environ. Microbiol.">
        <title>Genome analyses suggest the presence of polyploidy and recent human-driven expansions in eight global populations of the honeybee pathogen Nosema ceranae.</title>
        <authorList>
            <person name="Pelin A."/>
            <person name="Selman M."/>
            <person name="Aris-Brosou S."/>
            <person name="Farinelli L."/>
            <person name="Corradi N."/>
        </authorList>
    </citation>
    <scope>NUCLEOTIDE SEQUENCE [LARGE SCALE GENOMIC DNA]</scope>
    <source>
        <strain evidence="1 2">PA08 1199</strain>
    </source>
</reference>
<protein>
    <submittedName>
        <fullName evidence="1">Nucleolar protein</fullName>
    </submittedName>
</protein>
<sequence>MDVDHQNIIYELLSTGFYEKEKIKNLHEIKSILRKIHFDVIEWYDKSCYILINTGSSRELILGYNEEENKEILEIFENLCFDRSVQGNILTSLIENNWIELDRNGKPVFSKRSLVIFKDKILNTNGVYKSCRICSFLVYKKDIHDYCNEILAEKSLI</sequence>
<organism evidence="1 2">
    <name type="scientific">Vairimorpha ceranae</name>
    <dbReference type="NCBI Taxonomy" id="40302"/>
    <lineage>
        <taxon>Eukaryota</taxon>
        <taxon>Fungi</taxon>
        <taxon>Fungi incertae sedis</taxon>
        <taxon>Microsporidia</taxon>
        <taxon>Nosematidae</taxon>
        <taxon>Vairimorpha</taxon>
    </lineage>
</organism>
<dbReference type="VEuPathDB" id="MicrosporidiaDB:AAJ76_5900024641"/>
<dbReference type="AlphaFoldDB" id="A0A0F9Z9U6"/>
<evidence type="ECO:0000313" key="1">
    <source>
        <dbReference type="EMBL" id="KKO74579.1"/>
    </source>
</evidence>
<name>A0A0F9Z9U6_9MICR</name>
<dbReference type="OMA" id="ADRWIEN"/>
<accession>A0A0F9Z9U6</accession>
<proteinExistence type="predicted"/>